<evidence type="ECO:0000256" key="1">
    <source>
        <dbReference type="ARBA" id="ARBA00022729"/>
    </source>
</evidence>
<comment type="caution">
    <text evidence="4">The sequence shown here is derived from an EMBL/GenBank/DDBJ whole genome shotgun (WGS) entry which is preliminary data.</text>
</comment>
<keyword evidence="1" id="KW-0732">Signal</keyword>
<dbReference type="InterPro" id="IPR007110">
    <property type="entry name" value="Ig-like_dom"/>
</dbReference>
<dbReference type="InterPro" id="IPR036179">
    <property type="entry name" value="Ig-like_dom_sf"/>
</dbReference>
<dbReference type="GO" id="GO:0008046">
    <property type="term" value="F:axon guidance receptor activity"/>
    <property type="evidence" value="ECO:0007669"/>
    <property type="project" value="TreeGrafter"/>
</dbReference>
<dbReference type="Pfam" id="PF07679">
    <property type="entry name" value="I-set"/>
    <property type="match status" value="1"/>
</dbReference>
<dbReference type="GO" id="GO:0043025">
    <property type="term" value="C:neuronal cell body"/>
    <property type="evidence" value="ECO:0007669"/>
    <property type="project" value="TreeGrafter"/>
</dbReference>
<name>A0A8S3TIM9_MYTED</name>
<organism evidence="4 5">
    <name type="scientific">Mytilus edulis</name>
    <name type="common">Blue mussel</name>
    <dbReference type="NCBI Taxonomy" id="6550"/>
    <lineage>
        <taxon>Eukaryota</taxon>
        <taxon>Metazoa</taxon>
        <taxon>Spiralia</taxon>
        <taxon>Lophotrochozoa</taxon>
        <taxon>Mollusca</taxon>
        <taxon>Bivalvia</taxon>
        <taxon>Autobranchia</taxon>
        <taxon>Pteriomorphia</taxon>
        <taxon>Mytilida</taxon>
        <taxon>Mytiloidea</taxon>
        <taxon>Mytilidae</taxon>
        <taxon>Mytilinae</taxon>
        <taxon>Mytilus</taxon>
    </lineage>
</organism>
<feature type="domain" description="Ig-like" evidence="3">
    <location>
        <begin position="31"/>
        <end position="98"/>
    </location>
</feature>
<keyword evidence="5" id="KW-1185">Reference proteome</keyword>
<accession>A0A8S3TIM9</accession>
<dbReference type="AlphaFoldDB" id="A0A8S3TIM9"/>
<dbReference type="InterPro" id="IPR003599">
    <property type="entry name" value="Ig_sub"/>
</dbReference>
<dbReference type="PANTHER" id="PTHR45080">
    <property type="entry name" value="CONTACTIN 5"/>
    <property type="match status" value="1"/>
</dbReference>
<protein>
    <submittedName>
        <fullName evidence="4">HSPG2</fullName>
    </submittedName>
</protein>
<dbReference type="PROSITE" id="PS50835">
    <property type="entry name" value="IG_LIKE"/>
    <property type="match status" value="2"/>
</dbReference>
<gene>
    <name evidence="4" type="ORF">MEDL_42984</name>
</gene>
<evidence type="ECO:0000259" key="3">
    <source>
        <dbReference type="PROSITE" id="PS50835"/>
    </source>
</evidence>
<dbReference type="PANTHER" id="PTHR45080:SF8">
    <property type="entry name" value="IG-LIKE DOMAIN-CONTAINING PROTEIN"/>
    <property type="match status" value="1"/>
</dbReference>
<dbReference type="GO" id="GO:0030424">
    <property type="term" value="C:axon"/>
    <property type="evidence" value="ECO:0007669"/>
    <property type="project" value="TreeGrafter"/>
</dbReference>
<dbReference type="Gene3D" id="2.60.40.10">
    <property type="entry name" value="Immunoglobulins"/>
    <property type="match status" value="3"/>
</dbReference>
<feature type="domain" description="Ig-like" evidence="3">
    <location>
        <begin position="108"/>
        <end position="193"/>
    </location>
</feature>
<dbReference type="InterPro" id="IPR050958">
    <property type="entry name" value="Cell_Adh-Cytoskel_Orgn"/>
</dbReference>
<dbReference type="Pfam" id="PF13927">
    <property type="entry name" value="Ig_3"/>
    <property type="match status" value="1"/>
</dbReference>
<dbReference type="InterPro" id="IPR003598">
    <property type="entry name" value="Ig_sub2"/>
</dbReference>
<dbReference type="GO" id="GO:0050808">
    <property type="term" value="P:synapse organization"/>
    <property type="evidence" value="ECO:0007669"/>
    <property type="project" value="TreeGrafter"/>
</dbReference>
<dbReference type="SUPFAM" id="SSF48726">
    <property type="entry name" value="Immunoglobulin"/>
    <property type="match status" value="2"/>
</dbReference>
<keyword evidence="2" id="KW-1015">Disulfide bond</keyword>
<dbReference type="SMART" id="SM00408">
    <property type="entry name" value="IGc2"/>
    <property type="match status" value="2"/>
</dbReference>
<dbReference type="GO" id="GO:0007156">
    <property type="term" value="P:homophilic cell adhesion via plasma membrane adhesion molecules"/>
    <property type="evidence" value="ECO:0007669"/>
    <property type="project" value="TreeGrafter"/>
</dbReference>
<dbReference type="OrthoDB" id="6110269at2759"/>
<dbReference type="InterPro" id="IPR013098">
    <property type="entry name" value="Ig_I-set"/>
</dbReference>
<evidence type="ECO:0000256" key="2">
    <source>
        <dbReference type="ARBA" id="ARBA00023157"/>
    </source>
</evidence>
<sequence>MTTQINLINFIRVTTIQFKFEFPGTTVPETPKINLISETTVTEGTPVLKIACFAEGQVQPNIRQIGHFLVIENVTMADKGYYTCTAKNRVGTDIKAVNIIVASQSTRPYVAPVISAPSTVIVKYYTDARLVCNVTGYPTPSVRWEYNQGRNIPGVKISGGVMLISNVTSEATGLYVCIATNDIGSSRANIMLEATYDSPKLLTSPLVYSGNAAGLYNRYSVIITYKRPMKLYEDFSHHIDTLPPHKIHNHGNVIELVDMQESGILTCTATNEFGMDTAKATVIVHHSK</sequence>
<dbReference type="EMBL" id="CAJPWZ010002050">
    <property type="protein sequence ID" value="CAG2230138.1"/>
    <property type="molecule type" value="Genomic_DNA"/>
</dbReference>
<dbReference type="InterPro" id="IPR013783">
    <property type="entry name" value="Ig-like_fold"/>
</dbReference>
<dbReference type="SMART" id="SM00409">
    <property type="entry name" value="IG"/>
    <property type="match status" value="3"/>
</dbReference>
<evidence type="ECO:0000313" key="4">
    <source>
        <dbReference type="EMBL" id="CAG2230138.1"/>
    </source>
</evidence>
<evidence type="ECO:0000313" key="5">
    <source>
        <dbReference type="Proteomes" id="UP000683360"/>
    </source>
</evidence>
<dbReference type="GO" id="GO:0005886">
    <property type="term" value="C:plasma membrane"/>
    <property type="evidence" value="ECO:0007669"/>
    <property type="project" value="TreeGrafter"/>
</dbReference>
<dbReference type="Proteomes" id="UP000683360">
    <property type="component" value="Unassembled WGS sequence"/>
</dbReference>
<reference evidence="4" key="1">
    <citation type="submission" date="2021-03" db="EMBL/GenBank/DDBJ databases">
        <authorList>
            <person name="Bekaert M."/>
        </authorList>
    </citation>
    <scope>NUCLEOTIDE SEQUENCE</scope>
</reference>
<proteinExistence type="predicted"/>